<dbReference type="FunCoup" id="A0A067R5C9">
    <property type="interactions" value="542"/>
</dbReference>
<evidence type="ECO:0000259" key="7">
    <source>
        <dbReference type="Pfam" id="PF05029"/>
    </source>
</evidence>
<dbReference type="PANTHER" id="PTHR22940">
    <property type="entry name" value="TIMEOUT/TIMELESS-2"/>
    <property type="match status" value="1"/>
</dbReference>
<dbReference type="Pfam" id="PF05029">
    <property type="entry name" value="TIMELESS_C"/>
    <property type="match status" value="1"/>
</dbReference>
<dbReference type="InterPro" id="IPR007725">
    <property type="entry name" value="TIMELESS_C"/>
</dbReference>
<gene>
    <name evidence="8" type="ORF">L798_08531</name>
</gene>
<comment type="subcellular location">
    <subcellularLocation>
        <location evidence="1">Nucleus</location>
    </subcellularLocation>
</comment>
<dbReference type="InterPro" id="IPR006906">
    <property type="entry name" value="Timeless_N"/>
</dbReference>
<dbReference type="GO" id="GO:0000076">
    <property type="term" value="P:DNA replication checkpoint signaling"/>
    <property type="evidence" value="ECO:0007669"/>
    <property type="project" value="TreeGrafter"/>
</dbReference>
<organism evidence="8 9">
    <name type="scientific">Zootermopsis nevadensis</name>
    <name type="common">Dampwood termite</name>
    <dbReference type="NCBI Taxonomy" id="136037"/>
    <lineage>
        <taxon>Eukaryota</taxon>
        <taxon>Metazoa</taxon>
        <taxon>Ecdysozoa</taxon>
        <taxon>Arthropoda</taxon>
        <taxon>Hexapoda</taxon>
        <taxon>Insecta</taxon>
        <taxon>Pterygota</taxon>
        <taxon>Neoptera</taxon>
        <taxon>Polyneoptera</taxon>
        <taxon>Dictyoptera</taxon>
        <taxon>Blattodea</taxon>
        <taxon>Blattoidea</taxon>
        <taxon>Termitoidae</taxon>
        <taxon>Termopsidae</taxon>
        <taxon>Zootermopsis</taxon>
    </lineage>
</organism>
<name>A0A067R5C9_ZOONE</name>
<dbReference type="GO" id="GO:0048511">
    <property type="term" value="P:rhythmic process"/>
    <property type="evidence" value="ECO:0007669"/>
    <property type="project" value="UniProtKB-KW"/>
</dbReference>
<feature type="non-terminal residue" evidence="8">
    <location>
        <position position="1093"/>
    </location>
</feature>
<keyword evidence="9" id="KW-1185">Reference proteome</keyword>
<dbReference type="GO" id="GO:0009649">
    <property type="term" value="P:entrainment of circadian clock"/>
    <property type="evidence" value="ECO:0007669"/>
    <property type="project" value="TreeGrafter"/>
</dbReference>
<dbReference type="Pfam" id="PF04821">
    <property type="entry name" value="TIMELESS"/>
    <property type="match status" value="1"/>
</dbReference>
<dbReference type="GO" id="GO:0031298">
    <property type="term" value="C:replication fork protection complex"/>
    <property type="evidence" value="ECO:0007669"/>
    <property type="project" value="TreeGrafter"/>
</dbReference>
<dbReference type="InParanoid" id="A0A067R5C9"/>
<feature type="compositionally biased region" description="Acidic residues" evidence="5">
    <location>
        <begin position="966"/>
        <end position="977"/>
    </location>
</feature>
<dbReference type="AlphaFoldDB" id="A0A067R5C9"/>
<feature type="region of interest" description="Disordered" evidence="5">
    <location>
        <begin position="952"/>
        <end position="988"/>
    </location>
</feature>
<dbReference type="GO" id="GO:0003677">
    <property type="term" value="F:DNA binding"/>
    <property type="evidence" value="ECO:0007669"/>
    <property type="project" value="TreeGrafter"/>
</dbReference>
<evidence type="ECO:0000256" key="4">
    <source>
        <dbReference type="ARBA" id="ARBA00023306"/>
    </source>
</evidence>
<comment type="similarity">
    <text evidence="2">Belongs to the timeless family.</text>
</comment>
<dbReference type="STRING" id="136037.A0A067R5C9"/>
<evidence type="ECO:0000313" key="8">
    <source>
        <dbReference type="EMBL" id="KDR17447.1"/>
    </source>
</evidence>
<sequence length="1093" mass="126887">MSSLLFAELAATCNALGYFDGSKYYIDTHCRETIKDLIRYLRRDDENHEVRRYLGTSKILQADLLPILKDFWEKVDLFDVILRLLVNLMTPALVLYREELPAEKTSRNYYLQIITHLQSYKIAFCDVTIWAIFSRKLEDILKIDPLEREEEKNLVIERILVLVRNVLQVPVDLEGEKRTDNDASVHDQVLWALHQSGISDLFLYIASSENEQLYYMHVLEIVSLMLREQNPEQLADTAVARSVEEKERDEVELVVIRQEEIFQRQAKVKKFTGARHSRFGGTYVLKDMKSVSDSDIIYHKPLNRLNSLNFDLDKTRQRKPKNRLPMKGGGLQRRSAFSVRLLLKEFCVEFLNGVYNTLMYHVKDGLVRAKVHANDESYYLWAMKFFMEFNRKYKFQVKLVSETISVQTFHFVQTQLENCYDMLTSDKKKTLLWSRRMHLALRAYQELLMTLTAMDKSDNSTVRESSKVIKNNIFYVVEYRELILMLLLNFDEVKFTKSYLKDLIETAHIFLKLLEHFSSNRSIVVQKRTVSRKYKKKTHRRSTEELWDEFGPQISAVLQNDVNVPSDVIPFDAASDRDMDVQKVDAMCKIQTLLRNQAFEEAVGLLRSSREVWPENDSFGSAGSSSEEEFVALREIFMADIQKNCILTDAEHENEDDEDEEDEEEQQVSNISVGEQDFNFMDFARRCAHYRVVQACSLLLKQFDKNLTHTNHCIAKMLHRIAWDCKLPALLFQASLFRTFQRILDSKQEKHKELAKFAVFVVYKFTEVASTNSKVYLELLFWKTSRDAYDIEQGYGSYQEKTHSAKQAWGEDEEEELRRLYQEFTNKAEQDGSGGGTDVVAWILQHLINDSRSHRSVSKKLRELGYNVVTKVSLHCSFSEDDILEVWADEEEEQLKELYEQFKISNDPLRCIIDRLKICRSKPQITDKLLQMGVIQDRKELRKKQVKKSITSFSVQESAASHEPDSDNSEMENENTDLDGGGANRTSSKVIHLQQRGNSKKRMKNARPNSHSSADLICSLNEVITAGMTEAVCWVSSSLEEVAVDREADGNEEPVPLVPLGEELAAMEQPQFLKLLTALDLVPPSNEQVRLWR</sequence>
<keyword evidence="3" id="KW-0539">Nucleus</keyword>
<evidence type="ECO:0000256" key="5">
    <source>
        <dbReference type="SAM" id="MobiDB-lite"/>
    </source>
</evidence>
<accession>A0A067R5C9</accession>
<proteinExistence type="inferred from homology"/>
<dbReference type="OMA" id="LTRNVAM"/>
<evidence type="ECO:0000313" key="9">
    <source>
        <dbReference type="Proteomes" id="UP000027135"/>
    </source>
</evidence>
<dbReference type="EMBL" id="KK852734">
    <property type="protein sequence ID" value="KDR17447.1"/>
    <property type="molecule type" value="Genomic_DNA"/>
</dbReference>
<dbReference type="Proteomes" id="UP000027135">
    <property type="component" value="Unassembled WGS sequence"/>
</dbReference>
<evidence type="ECO:0000256" key="1">
    <source>
        <dbReference type="ARBA" id="ARBA00004123"/>
    </source>
</evidence>
<feature type="domain" description="Timeless C-terminal" evidence="7">
    <location>
        <begin position="1021"/>
        <end position="1093"/>
    </location>
</feature>
<keyword evidence="4" id="KW-0131">Cell cycle</keyword>
<evidence type="ECO:0000256" key="3">
    <source>
        <dbReference type="ARBA" id="ARBA00023242"/>
    </source>
</evidence>
<dbReference type="GO" id="GO:0043111">
    <property type="term" value="P:replication fork arrest"/>
    <property type="evidence" value="ECO:0007669"/>
    <property type="project" value="TreeGrafter"/>
</dbReference>
<dbReference type="Pfam" id="PF26019">
    <property type="entry name" value="HTH_TIMELESS"/>
    <property type="match status" value="2"/>
</dbReference>
<feature type="domain" description="Timeless N-terminal" evidence="6">
    <location>
        <begin position="23"/>
        <end position="284"/>
    </location>
</feature>
<protein>
    <submittedName>
        <fullName evidence="8">Timeless-like protein</fullName>
    </submittedName>
</protein>
<dbReference type="InterPro" id="IPR044998">
    <property type="entry name" value="Timeless"/>
</dbReference>
<reference evidence="8 9" key="1">
    <citation type="journal article" date="2014" name="Nat. Commun.">
        <title>Molecular traces of alternative social organization in a termite genome.</title>
        <authorList>
            <person name="Terrapon N."/>
            <person name="Li C."/>
            <person name="Robertson H.M."/>
            <person name="Ji L."/>
            <person name="Meng X."/>
            <person name="Booth W."/>
            <person name="Chen Z."/>
            <person name="Childers C.P."/>
            <person name="Glastad K.M."/>
            <person name="Gokhale K."/>
            <person name="Gowin J."/>
            <person name="Gronenberg W."/>
            <person name="Hermansen R.A."/>
            <person name="Hu H."/>
            <person name="Hunt B.G."/>
            <person name="Huylmans A.K."/>
            <person name="Khalil S.M."/>
            <person name="Mitchell R.D."/>
            <person name="Munoz-Torres M.C."/>
            <person name="Mustard J.A."/>
            <person name="Pan H."/>
            <person name="Reese J.T."/>
            <person name="Scharf M.E."/>
            <person name="Sun F."/>
            <person name="Vogel H."/>
            <person name="Xiao J."/>
            <person name="Yang W."/>
            <person name="Yang Z."/>
            <person name="Yang Z."/>
            <person name="Zhou J."/>
            <person name="Zhu J."/>
            <person name="Brent C.S."/>
            <person name="Elsik C.G."/>
            <person name="Goodisman M.A."/>
            <person name="Liberles D.A."/>
            <person name="Roe R.M."/>
            <person name="Vargo E.L."/>
            <person name="Vilcinskas A."/>
            <person name="Wang J."/>
            <person name="Bornberg-Bauer E."/>
            <person name="Korb J."/>
            <person name="Zhang G."/>
            <person name="Liebig J."/>
        </authorList>
    </citation>
    <scope>NUCLEOTIDE SEQUENCE [LARGE SCALE GENOMIC DNA]</scope>
    <source>
        <tissue evidence="8">Whole organism</tissue>
    </source>
</reference>
<dbReference type="GO" id="GO:0006281">
    <property type="term" value="P:DNA repair"/>
    <property type="evidence" value="ECO:0007669"/>
    <property type="project" value="TreeGrafter"/>
</dbReference>
<dbReference type="eggNOG" id="KOG1974">
    <property type="taxonomic scope" value="Eukaryota"/>
</dbReference>
<dbReference type="PANTHER" id="PTHR22940:SF4">
    <property type="entry name" value="PROTEIN TIMELESS HOMOLOG"/>
    <property type="match status" value="1"/>
</dbReference>
<evidence type="ECO:0000256" key="2">
    <source>
        <dbReference type="ARBA" id="ARBA00008174"/>
    </source>
</evidence>
<evidence type="ECO:0000259" key="6">
    <source>
        <dbReference type="Pfam" id="PF04821"/>
    </source>
</evidence>